<organism evidence="2 3">
    <name type="scientific">Arthrobacter silviterrae</name>
    <dbReference type="NCBI Taxonomy" id="2026658"/>
    <lineage>
        <taxon>Bacteria</taxon>
        <taxon>Bacillati</taxon>
        <taxon>Actinomycetota</taxon>
        <taxon>Actinomycetes</taxon>
        <taxon>Micrococcales</taxon>
        <taxon>Micrococcaceae</taxon>
        <taxon>Arthrobacter</taxon>
    </lineage>
</organism>
<evidence type="ECO:0008006" key="4">
    <source>
        <dbReference type="Google" id="ProtNLM"/>
    </source>
</evidence>
<gene>
    <name evidence="2" type="ORF">G6N77_12690</name>
</gene>
<keyword evidence="1" id="KW-0472">Membrane</keyword>
<accession>A0ABX0DEZ2</accession>
<evidence type="ECO:0000313" key="3">
    <source>
        <dbReference type="Proteomes" id="UP000479226"/>
    </source>
</evidence>
<keyword evidence="1" id="KW-0812">Transmembrane</keyword>
<evidence type="ECO:0000256" key="1">
    <source>
        <dbReference type="SAM" id="Phobius"/>
    </source>
</evidence>
<sequence length="202" mass="21350">MVVEAVAQLVAVAAVVVSATGGTAWLVKSRPALEKDPDSAFWYGFAGLCIVAPAVLLTTAANRWAGAALAALAAATWLFCARLFAQVLASRATIRARQLDDAVRHSLAARQDAVALRWSRFELDPAAAIDFPDMTDVRVAETALLARAMAKAEALRYGPEQALAGYREAVAALEQAYRRAEWAAVEGRGQVSGDVAARLASP</sequence>
<keyword evidence="1" id="KW-1133">Transmembrane helix</keyword>
<dbReference type="RefSeq" id="WP_165182534.1">
    <property type="nucleotide sequence ID" value="NZ_JAAKZI010000022.1"/>
</dbReference>
<keyword evidence="3" id="KW-1185">Reference proteome</keyword>
<feature type="transmembrane region" description="Helical" evidence="1">
    <location>
        <begin position="39"/>
        <end position="58"/>
    </location>
</feature>
<comment type="caution">
    <text evidence="2">The sequence shown here is derived from an EMBL/GenBank/DDBJ whole genome shotgun (WGS) entry which is preliminary data.</text>
</comment>
<dbReference type="Proteomes" id="UP000479226">
    <property type="component" value="Unassembled WGS sequence"/>
</dbReference>
<proteinExistence type="predicted"/>
<name>A0ABX0DEZ2_9MICC</name>
<evidence type="ECO:0000313" key="2">
    <source>
        <dbReference type="EMBL" id="NGN84306.1"/>
    </source>
</evidence>
<protein>
    <recommendedName>
        <fullName evidence="4">DUF4129 domain-containing protein</fullName>
    </recommendedName>
</protein>
<dbReference type="EMBL" id="JAAKZI010000022">
    <property type="protein sequence ID" value="NGN84306.1"/>
    <property type="molecule type" value="Genomic_DNA"/>
</dbReference>
<reference evidence="2 3" key="1">
    <citation type="submission" date="2020-02" db="EMBL/GenBank/DDBJ databases">
        <title>Genome sequence of the type strain DSM 27180 of Arthrobacter silviterrae.</title>
        <authorList>
            <person name="Gao J."/>
            <person name="Sun J."/>
        </authorList>
    </citation>
    <scope>NUCLEOTIDE SEQUENCE [LARGE SCALE GENOMIC DNA]</scope>
    <source>
        <strain evidence="2 3">DSM 27180</strain>
    </source>
</reference>
<feature type="transmembrane region" description="Helical" evidence="1">
    <location>
        <begin position="6"/>
        <end position="27"/>
    </location>
</feature>
<feature type="transmembrane region" description="Helical" evidence="1">
    <location>
        <begin position="64"/>
        <end position="85"/>
    </location>
</feature>